<dbReference type="Pfam" id="PF12265">
    <property type="entry name" value="CAF1C_H4-bd"/>
    <property type="match status" value="1"/>
</dbReference>
<evidence type="ECO:0000256" key="6">
    <source>
        <dbReference type="SAM" id="MobiDB-lite"/>
    </source>
</evidence>
<comment type="subcellular location">
    <subcellularLocation>
        <location evidence="1">Nucleus</location>
    </subcellularLocation>
</comment>
<reference evidence="8 9" key="2">
    <citation type="submission" date="2013-02" db="EMBL/GenBank/DDBJ databases">
        <title>The Genome Sequence of Plasmodium falciparum Vietnam Oak-Knoll (FVO).</title>
        <authorList>
            <consortium name="The Broad Institute Genome Sequencing Platform"/>
            <consortium name="The Broad Institute Genome Sequencing Center for Infectious Disease"/>
            <person name="Neafsey D."/>
            <person name="Cheeseman I."/>
            <person name="Volkman S."/>
            <person name="Adams J."/>
            <person name="Walker B."/>
            <person name="Young S.K."/>
            <person name="Zeng Q."/>
            <person name="Gargeya S."/>
            <person name="Fitzgerald M."/>
            <person name="Haas B."/>
            <person name="Abouelleil A."/>
            <person name="Alvarado L."/>
            <person name="Arachchi H.M."/>
            <person name="Berlin A.M."/>
            <person name="Chapman S.B."/>
            <person name="Dewar J."/>
            <person name="Goldberg J."/>
            <person name="Griggs A."/>
            <person name="Gujja S."/>
            <person name="Hansen M."/>
            <person name="Howarth C."/>
            <person name="Imamovic A."/>
            <person name="Larimer J."/>
            <person name="McCowan C."/>
            <person name="Murphy C."/>
            <person name="Neiman D."/>
            <person name="Pearson M."/>
            <person name="Priest M."/>
            <person name="Roberts A."/>
            <person name="Saif S."/>
            <person name="Shea T."/>
            <person name="Sisk P."/>
            <person name="Sykes S."/>
            <person name="Wortman J."/>
            <person name="Nusbaum C."/>
            <person name="Birren B."/>
        </authorList>
    </citation>
    <scope>NUCLEOTIDE SEQUENCE [LARGE SCALE GENOMIC DNA]</scope>
    <source>
        <strain evidence="9">Vietnam Oak-Knoll (FVO)</strain>
    </source>
</reference>
<dbReference type="InterPro" id="IPR036322">
    <property type="entry name" value="WD40_repeat_dom_sf"/>
</dbReference>
<keyword evidence="2 5" id="KW-0853">WD repeat</keyword>
<evidence type="ECO:0000256" key="3">
    <source>
        <dbReference type="ARBA" id="ARBA00022737"/>
    </source>
</evidence>
<dbReference type="InterPro" id="IPR019775">
    <property type="entry name" value="WD40_repeat_CS"/>
</dbReference>
<feature type="repeat" description="WD" evidence="5">
    <location>
        <begin position="358"/>
        <end position="400"/>
    </location>
</feature>
<dbReference type="EMBL" id="KI925074">
    <property type="protein sequence ID" value="ETW19075.1"/>
    <property type="molecule type" value="Genomic_DNA"/>
</dbReference>
<evidence type="ECO:0000256" key="2">
    <source>
        <dbReference type="ARBA" id="ARBA00022574"/>
    </source>
</evidence>
<dbReference type="OrthoDB" id="2161379at2759"/>
<dbReference type="PROSITE" id="PS00678">
    <property type="entry name" value="WD_REPEATS_1"/>
    <property type="match status" value="2"/>
</dbReference>
<dbReference type="GO" id="GO:0005730">
    <property type="term" value="C:nucleolus"/>
    <property type="evidence" value="ECO:0007669"/>
    <property type="project" value="TreeGrafter"/>
</dbReference>
<organism evidence="8 9">
    <name type="scientific">Plasmodium falciparum Vietnam Oak-Knoll</name>
    <name type="common">FVO</name>
    <dbReference type="NCBI Taxonomy" id="1036723"/>
    <lineage>
        <taxon>Eukaryota</taxon>
        <taxon>Sar</taxon>
        <taxon>Alveolata</taxon>
        <taxon>Apicomplexa</taxon>
        <taxon>Aconoidasida</taxon>
        <taxon>Haemosporida</taxon>
        <taxon>Plasmodiidae</taxon>
        <taxon>Plasmodium</taxon>
        <taxon>Plasmodium (Laverania)</taxon>
    </lineage>
</organism>
<dbReference type="PANTHER" id="PTHR45903:SF1">
    <property type="entry name" value="GLUTAMATE-RICH WD REPEAT-CONTAINING PROTEIN 1"/>
    <property type="match status" value="1"/>
</dbReference>
<evidence type="ECO:0000256" key="4">
    <source>
        <dbReference type="ARBA" id="ARBA00023242"/>
    </source>
</evidence>
<dbReference type="InterPro" id="IPR001680">
    <property type="entry name" value="WD40_rpt"/>
</dbReference>
<dbReference type="PROSITE" id="PS50294">
    <property type="entry name" value="WD_REPEATS_REGION"/>
    <property type="match status" value="2"/>
</dbReference>
<dbReference type="Pfam" id="PF00400">
    <property type="entry name" value="WD40"/>
    <property type="match status" value="2"/>
</dbReference>
<evidence type="ECO:0000259" key="7">
    <source>
        <dbReference type="Pfam" id="PF12265"/>
    </source>
</evidence>
<evidence type="ECO:0000313" key="9">
    <source>
        <dbReference type="Proteomes" id="UP000030690"/>
    </source>
</evidence>
<dbReference type="PANTHER" id="PTHR45903">
    <property type="entry name" value="GLUTAMATE-RICH WD REPEAT-CONTAINING PROTEIN 1"/>
    <property type="match status" value="1"/>
</dbReference>
<dbReference type="AlphaFoldDB" id="A0A024VA47"/>
<feature type="compositionally biased region" description="Low complexity" evidence="6">
    <location>
        <begin position="137"/>
        <end position="150"/>
    </location>
</feature>
<dbReference type="InterPro" id="IPR051972">
    <property type="entry name" value="Glutamate-rich_WD_repeat"/>
</dbReference>
<protein>
    <recommendedName>
        <fullName evidence="7">Histone-binding protein RBBP4-like N-terminal domain-containing protein</fullName>
    </recommendedName>
</protein>
<dbReference type="SMART" id="SM00320">
    <property type="entry name" value="WD40"/>
    <property type="match status" value="6"/>
</dbReference>
<dbReference type="InterPro" id="IPR022052">
    <property type="entry name" value="Histone-bd_RBBP4-like_N"/>
</dbReference>
<feature type="repeat" description="WD" evidence="5">
    <location>
        <begin position="402"/>
        <end position="444"/>
    </location>
</feature>
<feature type="domain" description="Histone-binding protein RBBP4-like N-terminal" evidence="7">
    <location>
        <begin position="2"/>
        <end position="87"/>
    </location>
</feature>
<gene>
    <name evidence="8" type="ORF">PFFVO_02094</name>
</gene>
<name>A0A024VA47_PLAFA</name>
<dbReference type="GO" id="GO:0042254">
    <property type="term" value="P:ribosome biogenesis"/>
    <property type="evidence" value="ECO:0007669"/>
    <property type="project" value="TreeGrafter"/>
</dbReference>
<proteinExistence type="predicted"/>
<dbReference type="SUPFAM" id="SSF50978">
    <property type="entry name" value="WD40 repeat-like"/>
    <property type="match status" value="1"/>
</dbReference>
<feature type="compositionally biased region" description="Acidic residues" evidence="6">
    <location>
        <begin position="93"/>
        <end position="120"/>
    </location>
</feature>
<evidence type="ECO:0000313" key="8">
    <source>
        <dbReference type="EMBL" id="ETW19075.1"/>
    </source>
</evidence>
<sequence length="493" mass="56737">MNEELEVDENAYDMLFSPLTPWPCLSFDYILEHPKHDALSEEEKKRRKENIDSGILNYPLEVCCVAGTQANKRELNQIYVIKWSNLNKLKNVDDEEGSSDNSEDNDSSDFDVDIDEENDDTINGNINNGIEKKEENNVNNKLNNNNNNNNSKHKKNDKLKEKLQKNEDTHTHKKSSVICKAIKHKYGSINRTKICKKINSLVATWCDDSNIYIYDISDEIKNLEVRPYNEQIEKKPLHVFEKHTTEGFSLDWNPVHAAQLLTGDNNGNIYLWLPNNSGKWNYELLNLKNMYTTNDNNNNNNNKYNQNKQQCSIEDIQWCKKGNGLGNVFAMCSCDKSISILDIRNKNANSTNKNIHIENAHTNDVNVIAWNENTEFLLASGGDDNIIKVWDIRNTNNAVAQLIFHKQPISSISWNFKDTYVLLASSLDNSISIWDLSVETESLEFTDSKYPDQLLFEHLNQKFITDAKFHPHYPGLVVSTSSENFNIFKPCNI</sequence>
<keyword evidence="4" id="KW-0539">Nucleus</keyword>
<keyword evidence="3" id="KW-0677">Repeat</keyword>
<dbReference type="PROSITE" id="PS50082">
    <property type="entry name" value="WD_REPEATS_2"/>
    <property type="match status" value="2"/>
</dbReference>
<reference evidence="8 9" key="1">
    <citation type="submission" date="2013-02" db="EMBL/GenBank/DDBJ databases">
        <title>The Genome Annotation of Plasmodium falciparum Vietnam Oak-Knoll (FVO).</title>
        <authorList>
            <consortium name="The Broad Institute Genome Sequencing Platform"/>
            <consortium name="The Broad Institute Genome Sequencing Center for Infectious Disease"/>
            <person name="Neafsey D."/>
            <person name="Hoffman S."/>
            <person name="Volkman S."/>
            <person name="Rosenthal P."/>
            <person name="Walker B."/>
            <person name="Young S.K."/>
            <person name="Zeng Q."/>
            <person name="Gargeya S."/>
            <person name="Fitzgerald M."/>
            <person name="Haas B."/>
            <person name="Abouelleil A."/>
            <person name="Allen A.W."/>
            <person name="Alvarado L."/>
            <person name="Arachchi H.M."/>
            <person name="Berlin A.M."/>
            <person name="Chapman S.B."/>
            <person name="Gainer-Dewar J."/>
            <person name="Goldberg J."/>
            <person name="Griggs A."/>
            <person name="Gujja S."/>
            <person name="Hansen M."/>
            <person name="Howarth C."/>
            <person name="Imamovic A."/>
            <person name="Ireland A."/>
            <person name="Larimer J."/>
            <person name="McCowan C."/>
            <person name="Murphy C."/>
            <person name="Pearson M."/>
            <person name="Poon T.W."/>
            <person name="Priest M."/>
            <person name="Roberts A."/>
            <person name="Saif S."/>
            <person name="Shea T."/>
            <person name="Sisk P."/>
            <person name="Sykes S."/>
            <person name="Wortman J."/>
            <person name="Nusbaum C."/>
            <person name="Birren B."/>
        </authorList>
    </citation>
    <scope>NUCLEOTIDE SEQUENCE [LARGE SCALE GENOMIC DNA]</scope>
    <source>
        <strain evidence="9">Vietnam Oak-Knoll (FVO)</strain>
    </source>
</reference>
<dbReference type="Gene3D" id="2.130.10.10">
    <property type="entry name" value="YVTN repeat-like/Quinoprotein amine dehydrogenase"/>
    <property type="match status" value="2"/>
</dbReference>
<dbReference type="InterPro" id="IPR015943">
    <property type="entry name" value="WD40/YVTN_repeat-like_dom_sf"/>
</dbReference>
<evidence type="ECO:0000256" key="5">
    <source>
        <dbReference type="PROSITE-ProRule" id="PRU00221"/>
    </source>
</evidence>
<feature type="region of interest" description="Disordered" evidence="6">
    <location>
        <begin position="91"/>
        <end position="158"/>
    </location>
</feature>
<accession>A0A024VA47</accession>
<dbReference type="Proteomes" id="UP000030690">
    <property type="component" value="Unassembled WGS sequence"/>
</dbReference>
<evidence type="ECO:0000256" key="1">
    <source>
        <dbReference type="ARBA" id="ARBA00004123"/>
    </source>
</evidence>